<dbReference type="AlphaFoldDB" id="A0A7U7ERS3"/>
<evidence type="ECO:0008006" key="3">
    <source>
        <dbReference type="Google" id="ProtNLM"/>
    </source>
</evidence>
<evidence type="ECO:0000313" key="1">
    <source>
        <dbReference type="EMBL" id="CAD5109982.1"/>
    </source>
</evidence>
<comment type="caution">
    <text evidence="1">The sequence shown here is derived from an EMBL/GenBank/DDBJ whole genome shotgun (WGS) entry which is preliminary data.</text>
</comment>
<dbReference type="RefSeq" id="WP_023085129.1">
    <property type="nucleotide sequence ID" value="NZ_CAJFCI010000080.1"/>
</dbReference>
<dbReference type="SUPFAM" id="SSF50494">
    <property type="entry name" value="Trypsin-like serine proteases"/>
    <property type="match status" value="1"/>
</dbReference>
<organism evidence="1 2">
    <name type="scientific">Zestomonas carbonaria</name>
    <dbReference type="NCBI Taxonomy" id="2762745"/>
    <lineage>
        <taxon>Bacteria</taxon>
        <taxon>Pseudomonadati</taxon>
        <taxon>Pseudomonadota</taxon>
        <taxon>Gammaproteobacteria</taxon>
        <taxon>Pseudomonadales</taxon>
        <taxon>Pseudomonadaceae</taxon>
        <taxon>Zestomonas</taxon>
    </lineage>
</organism>
<accession>A0A7U7ERS3</accession>
<dbReference type="Proteomes" id="UP000583387">
    <property type="component" value="Unassembled WGS sequence"/>
</dbReference>
<gene>
    <name evidence="1" type="ORF">PSEWESI4_04298</name>
</gene>
<protein>
    <recommendedName>
        <fullName evidence="3">Trypsin-like peptidase domain-containing protein</fullName>
    </recommendedName>
</protein>
<dbReference type="EMBL" id="CAJFCI010000080">
    <property type="protein sequence ID" value="CAD5109982.1"/>
    <property type="molecule type" value="Genomic_DNA"/>
</dbReference>
<proteinExistence type="predicted"/>
<name>A0A7U7ERS3_9GAMM</name>
<keyword evidence="2" id="KW-1185">Reference proteome</keyword>
<reference evidence="1 2" key="1">
    <citation type="submission" date="2020-08" db="EMBL/GenBank/DDBJ databases">
        <authorList>
            <person name="Criscuolo A."/>
        </authorList>
    </citation>
    <scope>NUCLEOTIDE SEQUENCE [LARGE SCALE GENOMIC DNA]</scope>
    <source>
        <strain evidence="1">CIP111764</strain>
    </source>
</reference>
<sequence>MRNHLEALVPIFIDIEGERFSLLGSGVLIEFRGEAFLLTAGHVIDGFERGALMVPHSDNKIVEIDGGYSYIDPSDGRNSDNLDFGYFKLEKSFAEGMKELFYAIPESEFGIKGDYSDKELMTFGGFPIRKHNVAGSVAATKEYAYGAYHAAASDYATLRCKPRLNIVAKYNRNKTVDPSIGKIQSAPLPHGISGGGIFIWPPVLKDLIPDDRKLIGIGHTYLKNGGYFIGTRLEIILTAILKNNPHLAIQT</sequence>
<dbReference type="InterPro" id="IPR009003">
    <property type="entry name" value="Peptidase_S1_PA"/>
</dbReference>
<evidence type="ECO:0000313" key="2">
    <source>
        <dbReference type="Proteomes" id="UP000583387"/>
    </source>
</evidence>